<feature type="compositionally biased region" description="Basic and acidic residues" evidence="1">
    <location>
        <begin position="362"/>
        <end position="376"/>
    </location>
</feature>
<feature type="compositionally biased region" description="Polar residues" evidence="1">
    <location>
        <begin position="309"/>
        <end position="320"/>
    </location>
</feature>
<protein>
    <recommendedName>
        <fullName evidence="5">AttH domain-containing protein</fullName>
    </recommendedName>
</protein>
<feature type="chain" id="PRO_5045387472" description="AttH domain-containing protein" evidence="2">
    <location>
        <begin position="21"/>
        <end position="578"/>
    </location>
</feature>
<evidence type="ECO:0000256" key="2">
    <source>
        <dbReference type="SAM" id="SignalP"/>
    </source>
</evidence>
<keyword evidence="4" id="KW-1185">Reference proteome</keyword>
<gene>
    <name evidence="3" type="ORF">OEZ85_007445</name>
</gene>
<feature type="compositionally biased region" description="Low complexity" evidence="1">
    <location>
        <begin position="488"/>
        <end position="511"/>
    </location>
</feature>
<feature type="signal peptide" evidence="2">
    <location>
        <begin position="1"/>
        <end position="20"/>
    </location>
</feature>
<proteinExistence type="predicted"/>
<accession>A0ABY8TFX7</accession>
<feature type="region of interest" description="Disordered" evidence="1">
    <location>
        <begin position="457"/>
        <end position="511"/>
    </location>
</feature>
<feature type="compositionally biased region" description="Acidic residues" evidence="1">
    <location>
        <begin position="321"/>
        <end position="343"/>
    </location>
</feature>
<evidence type="ECO:0000313" key="3">
    <source>
        <dbReference type="EMBL" id="WIA07972.1"/>
    </source>
</evidence>
<evidence type="ECO:0008006" key="5">
    <source>
        <dbReference type="Google" id="ProtNLM"/>
    </source>
</evidence>
<evidence type="ECO:0000256" key="1">
    <source>
        <dbReference type="SAM" id="MobiDB-lite"/>
    </source>
</evidence>
<dbReference type="Proteomes" id="UP001244341">
    <property type="component" value="Chromosome 1b"/>
</dbReference>
<reference evidence="3 4" key="1">
    <citation type="submission" date="2023-05" db="EMBL/GenBank/DDBJ databases">
        <title>A 100% complete, gapless, phased diploid assembly of the Scenedesmus obliquus UTEX 3031 genome.</title>
        <authorList>
            <person name="Biondi T.C."/>
            <person name="Hanschen E.R."/>
            <person name="Kwon T."/>
            <person name="Eng W."/>
            <person name="Kruse C.P.S."/>
            <person name="Koehler S.I."/>
            <person name="Kunde Y."/>
            <person name="Gleasner C.D."/>
            <person name="You Mak K.T."/>
            <person name="Polle J."/>
            <person name="Hovde B.T."/>
            <person name="Starkenburg S.R."/>
        </authorList>
    </citation>
    <scope>NUCLEOTIDE SEQUENCE [LARGE SCALE GENOMIC DNA]</scope>
    <source>
        <strain evidence="3 4">DOE0152z</strain>
    </source>
</reference>
<organism evidence="3 4">
    <name type="scientific">Tetradesmus obliquus</name>
    <name type="common">Green alga</name>
    <name type="synonym">Acutodesmus obliquus</name>
    <dbReference type="NCBI Taxonomy" id="3088"/>
    <lineage>
        <taxon>Eukaryota</taxon>
        <taxon>Viridiplantae</taxon>
        <taxon>Chlorophyta</taxon>
        <taxon>core chlorophytes</taxon>
        <taxon>Chlorophyceae</taxon>
        <taxon>CS clade</taxon>
        <taxon>Sphaeropleales</taxon>
        <taxon>Scenedesmaceae</taxon>
        <taxon>Tetradesmus</taxon>
    </lineage>
</organism>
<dbReference type="Pfam" id="PF14249">
    <property type="entry name" value="Tocopherol_cycl"/>
    <property type="match status" value="1"/>
</dbReference>
<name>A0ABY8TFX7_TETOB</name>
<evidence type="ECO:0000313" key="4">
    <source>
        <dbReference type="Proteomes" id="UP001244341"/>
    </source>
</evidence>
<dbReference type="InterPro" id="IPR025893">
    <property type="entry name" value="Tocopherol_cyclase"/>
</dbReference>
<feature type="region of interest" description="Disordered" evidence="1">
    <location>
        <begin position="298"/>
        <end position="376"/>
    </location>
</feature>
<sequence length="578" mass="62730">MLAVPRLCLLLVTTASLGVAATPQSTALPDEDRNAYVITDSPYYLRGYDWWWHNFEAVQPETQERRSFFIQYLVMNPAGGGNSAPVFGQINATTRSGNTPSYARLAAGTWGEGKVQLINYYPLSAFEASSETMQVSIGGSNTANETALKGSVSVTSDQANAHPEWLSDAGSISWDLTVDKVLTFSIGIAGALPLVKLAIAQMGWHVQGMHATYSGTVNFNGATYIIDPETSYGYQDKNFGWDFTNPWYWISCNNFKSSPGSSLVGVTKQQAGAILGALIEMTGWEDDRLEAKYQELVSGGEDSAEHDVQGQQLEQGASSDADSELCSEAETAEEGEADAEDEQQQQQQGRRVRRLQQTSSRRAAEHAEQQQQRADDAAVLQEVDEVVANACGGMREAVMAVLTGAQADGCLAEITKGQVRTAVEEQTGWSLDRETGSAALRRLFSEVLEELHPQFWSQDQQQQAQHQEQQQQEQQQQVQQQEQEEQQQQEQEAAASRASAGPRRQQRKAAAGAKQAVLAVLGNSQSPSAAAATDKAVKASQRAALPVEVPAPATVAQKKMVQQLPCDGLGINVEGMLH</sequence>
<keyword evidence="2" id="KW-0732">Signal</keyword>
<dbReference type="EMBL" id="CP126208">
    <property type="protein sequence ID" value="WIA07972.1"/>
    <property type="molecule type" value="Genomic_DNA"/>
</dbReference>
<feature type="compositionally biased region" description="Low complexity" evidence="1">
    <location>
        <begin position="458"/>
        <end position="481"/>
    </location>
</feature>